<dbReference type="Pfam" id="PF04055">
    <property type="entry name" value="Radical_SAM"/>
    <property type="match status" value="1"/>
</dbReference>
<dbReference type="Gene3D" id="3.20.20.70">
    <property type="entry name" value="Aldolase class I"/>
    <property type="match status" value="1"/>
</dbReference>
<dbReference type="EMBL" id="CP123751">
    <property type="protein sequence ID" value="WHQ79921.1"/>
    <property type="molecule type" value="Genomic_DNA"/>
</dbReference>
<keyword evidence="7" id="KW-0408">Iron</keyword>
<protein>
    <submittedName>
        <fullName evidence="10">Glycyl-radical enzyme activating protein</fullName>
    </submittedName>
</protein>
<dbReference type="GO" id="GO:0046872">
    <property type="term" value="F:metal ion binding"/>
    <property type="evidence" value="ECO:0007669"/>
    <property type="project" value="UniProtKB-KW"/>
</dbReference>
<reference evidence="10" key="1">
    <citation type="submission" date="2023-04" db="EMBL/GenBank/DDBJ databases">
        <title>Four porcine-derived lactic acid bacteria strains analyses and their evaluation as potential probiotics based on genomics.</title>
        <authorList>
            <person name="Niu D."/>
        </authorList>
    </citation>
    <scope>NUCLEOTIDE SEQUENCE</scope>
    <source>
        <strain evidence="10">ZSB1</strain>
    </source>
</reference>
<dbReference type="InterPro" id="IPR034457">
    <property type="entry name" value="Organic_radical-activating"/>
</dbReference>
<organism evidence="10 11">
    <name type="scientific">Ligilactobacillus animalis</name>
    <dbReference type="NCBI Taxonomy" id="1605"/>
    <lineage>
        <taxon>Bacteria</taxon>
        <taxon>Bacillati</taxon>
        <taxon>Bacillota</taxon>
        <taxon>Bacilli</taxon>
        <taxon>Lactobacillales</taxon>
        <taxon>Lactobacillaceae</taxon>
        <taxon>Ligilactobacillus</taxon>
    </lineage>
</organism>
<dbReference type="GO" id="GO:0016491">
    <property type="term" value="F:oxidoreductase activity"/>
    <property type="evidence" value="ECO:0007669"/>
    <property type="project" value="UniProtKB-KW"/>
</dbReference>
<dbReference type="SUPFAM" id="SSF102114">
    <property type="entry name" value="Radical SAM enzymes"/>
    <property type="match status" value="1"/>
</dbReference>
<feature type="domain" description="Radical SAM core" evidence="9">
    <location>
        <begin position="18"/>
        <end position="256"/>
    </location>
</feature>
<evidence type="ECO:0000256" key="4">
    <source>
        <dbReference type="ARBA" id="ARBA00022691"/>
    </source>
</evidence>
<dbReference type="InterPro" id="IPR012839">
    <property type="entry name" value="Organic_radical_activase"/>
</dbReference>
<keyword evidence="4" id="KW-0949">S-adenosyl-L-methionine</keyword>
<dbReference type="SFLD" id="SFLDG01066">
    <property type="entry name" value="organic_radical-activating_enz"/>
    <property type="match status" value="1"/>
</dbReference>
<evidence type="ECO:0000256" key="2">
    <source>
        <dbReference type="ARBA" id="ARBA00009777"/>
    </source>
</evidence>
<dbReference type="InterPro" id="IPR013785">
    <property type="entry name" value="Aldolase_TIM"/>
</dbReference>
<dbReference type="Proteomes" id="UP001238155">
    <property type="component" value="Chromosome"/>
</dbReference>
<dbReference type="AlphaFoldDB" id="A0AAJ6FXU7"/>
<dbReference type="GO" id="GO:0051539">
    <property type="term" value="F:4 iron, 4 sulfur cluster binding"/>
    <property type="evidence" value="ECO:0007669"/>
    <property type="project" value="UniProtKB-KW"/>
</dbReference>
<proteinExistence type="inferred from homology"/>
<evidence type="ECO:0000256" key="1">
    <source>
        <dbReference type="ARBA" id="ARBA00001966"/>
    </source>
</evidence>
<evidence type="ECO:0000256" key="6">
    <source>
        <dbReference type="ARBA" id="ARBA00023002"/>
    </source>
</evidence>
<dbReference type="PIRSF" id="PIRSF000371">
    <property type="entry name" value="PFL_act_enz"/>
    <property type="match status" value="1"/>
</dbReference>
<name>A0AAJ6FXU7_9LACO</name>
<keyword evidence="5" id="KW-0479">Metal-binding</keyword>
<evidence type="ECO:0000256" key="7">
    <source>
        <dbReference type="ARBA" id="ARBA00023004"/>
    </source>
</evidence>
<dbReference type="GeneID" id="61227150"/>
<dbReference type="InterPro" id="IPR007197">
    <property type="entry name" value="rSAM"/>
</dbReference>
<dbReference type="PROSITE" id="PS01087">
    <property type="entry name" value="RADICAL_ACTIVATING"/>
    <property type="match status" value="1"/>
</dbReference>
<dbReference type="PANTHER" id="PTHR30352:SF4">
    <property type="entry name" value="PYRUVATE FORMATE-LYASE 2-ACTIVATING ENZYME"/>
    <property type="match status" value="1"/>
</dbReference>
<comment type="similarity">
    <text evidence="2">Belongs to the organic radical-activating enzymes family.</text>
</comment>
<evidence type="ECO:0000313" key="10">
    <source>
        <dbReference type="EMBL" id="WHQ79921.1"/>
    </source>
</evidence>
<evidence type="ECO:0000313" key="11">
    <source>
        <dbReference type="Proteomes" id="UP001238155"/>
    </source>
</evidence>
<dbReference type="RefSeq" id="WP_010688235.1">
    <property type="nucleotide sequence ID" value="NZ_CABIZJ010000002.1"/>
</dbReference>
<evidence type="ECO:0000259" key="9">
    <source>
        <dbReference type="PROSITE" id="PS51918"/>
    </source>
</evidence>
<evidence type="ECO:0000256" key="5">
    <source>
        <dbReference type="ARBA" id="ARBA00022723"/>
    </source>
</evidence>
<keyword evidence="3" id="KW-0004">4Fe-4S</keyword>
<dbReference type="SFLD" id="SFLDS00029">
    <property type="entry name" value="Radical_SAM"/>
    <property type="match status" value="1"/>
</dbReference>
<evidence type="ECO:0000256" key="8">
    <source>
        <dbReference type="ARBA" id="ARBA00023014"/>
    </source>
</evidence>
<dbReference type="CDD" id="cd01335">
    <property type="entry name" value="Radical_SAM"/>
    <property type="match status" value="1"/>
</dbReference>
<dbReference type="PANTHER" id="PTHR30352">
    <property type="entry name" value="PYRUVATE FORMATE-LYASE-ACTIVATING ENZYME"/>
    <property type="match status" value="1"/>
</dbReference>
<evidence type="ECO:0000256" key="3">
    <source>
        <dbReference type="ARBA" id="ARBA00022485"/>
    </source>
</evidence>
<accession>A0AAJ6FXU7</accession>
<dbReference type="InterPro" id="IPR058240">
    <property type="entry name" value="rSAM_sf"/>
</dbReference>
<dbReference type="PROSITE" id="PS51918">
    <property type="entry name" value="RADICAL_SAM"/>
    <property type="match status" value="1"/>
</dbReference>
<keyword evidence="6" id="KW-0560">Oxidoreductase</keyword>
<gene>
    <name evidence="10" type="ORF">QFF56_08210</name>
</gene>
<keyword evidence="8" id="KW-0411">Iron-sulfur</keyword>
<dbReference type="InterPro" id="IPR001989">
    <property type="entry name" value="Radical_activat_CS"/>
</dbReference>
<dbReference type="NCBIfam" id="TIGR02494">
    <property type="entry name" value="PFLE_PFLC"/>
    <property type="match status" value="1"/>
</dbReference>
<sequence>MVVTDRGIIFNIQHFSLHDGPGIRTTVFLKGCPLRCPWCANPESQRRRPEPILDAQTKKQTTIGEERTVDEIIAEVLKDIDFYEESGGGLTLSGGEIFAQFHFAKSILQQAKAKGLHTAIETTAYVEPQKFAELIEYVDFIYTDLKHYNTLKHRQVTGVQNNLIIQNIQYAFAHHKQIVLRIPVIPGFNDSLTDAKHFAQLFNEHQITDVQLLPFHQFGENKYQLLGRKYEFEDVKALHPEELQEYRQVFCDHGINCYF</sequence>
<comment type="cofactor">
    <cofactor evidence="1">
        <name>[4Fe-4S] cluster</name>
        <dbReference type="ChEBI" id="CHEBI:49883"/>
    </cofactor>
</comment>